<dbReference type="InterPro" id="IPR050900">
    <property type="entry name" value="Transposase_IS3/IS150/IS904"/>
</dbReference>
<dbReference type="GO" id="GO:0003676">
    <property type="term" value="F:nucleic acid binding"/>
    <property type="evidence" value="ECO:0007669"/>
    <property type="project" value="InterPro"/>
</dbReference>
<proteinExistence type="predicted"/>
<protein>
    <submittedName>
        <fullName evidence="2">IS3 family transposase</fullName>
    </submittedName>
</protein>
<organism evidence="2 3">
    <name type="scientific">Riemerella anatipestifer</name>
    <name type="common">Moraxella anatipestifer</name>
    <dbReference type="NCBI Taxonomy" id="34085"/>
    <lineage>
        <taxon>Bacteria</taxon>
        <taxon>Pseudomonadati</taxon>
        <taxon>Bacteroidota</taxon>
        <taxon>Flavobacteriia</taxon>
        <taxon>Flavobacteriales</taxon>
        <taxon>Weeksellaceae</taxon>
        <taxon>Riemerella</taxon>
    </lineage>
</organism>
<evidence type="ECO:0000259" key="1">
    <source>
        <dbReference type="PROSITE" id="PS50994"/>
    </source>
</evidence>
<name>A0AAP6HI71_RIEAN</name>
<dbReference type="Gene3D" id="3.30.420.10">
    <property type="entry name" value="Ribonuclease H-like superfamily/Ribonuclease H"/>
    <property type="match status" value="1"/>
</dbReference>
<dbReference type="AlphaFoldDB" id="A0AAP6HI71"/>
<dbReference type="PROSITE" id="PS50994">
    <property type="entry name" value="INTEGRASE"/>
    <property type="match status" value="1"/>
</dbReference>
<evidence type="ECO:0000313" key="3">
    <source>
        <dbReference type="Proteomes" id="UP001284033"/>
    </source>
</evidence>
<gene>
    <name evidence="2" type="ORF">PG303_11065</name>
</gene>
<dbReference type="PANTHER" id="PTHR46889">
    <property type="entry name" value="TRANSPOSASE INSF FOR INSERTION SEQUENCE IS3B-RELATED"/>
    <property type="match status" value="1"/>
</dbReference>
<dbReference type="Proteomes" id="UP001284033">
    <property type="component" value="Unassembled WGS sequence"/>
</dbReference>
<dbReference type="RefSeq" id="WP_253037667.1">
    <property type="nucleotide sequence ID" value="NZ_CP110126.1"/>
</dbReference>
<sequence length="290" mass="34227">MYYRKIKSIERKQTQAKEVIELVKQVRYQLPRLGTRKLYHILQNELQAMKIGRDKLFDILRANHSLIEPKRSYHITTNSHHRFRKHKNLIEEVVPTRPNEQWVSDITYIGKRENPMYLALITDAYSKKIVGYDVSNSLDVNGCLRALKQAVKSRKNKKLPLIHHSDRGLQYCSDAYQKLLAKNKIECSMTESYDPYTNAVAERINGILKQEFKIDCYGKNIEAKKVLIADAIKKYNTLRPHYSCFYKTPEQMHRQNEIPIRTYKKIGKEKYFSFPIKLTNFIPEKPVTVF</sequence>
<dbReference type="SUPFAM" id="SSF53098">
    <property type="entry name" value="Ribonuclease H-like"/>
    <property type="match status" value="1"/>
</dbReference>
<dbReference type="InterPro" id="IPR048020">
    <property type="entry name" value="Transpos_IS3"/>
</dbReference>
<dbReference type="InterPro" id="IPR036397">
    <property type="entry name" value="RNaseH_sf"/>
</dbReference>
<dbReference type="InterPro" id="IPR012337">
    <property type="entry name" value="RNaseH-like_sf"/>
</dbReference>
<comment type="caution">
    <text evidence="2">The sequence shown here is derived from an EMBL/GenBank/DDBJ whole genome shotgun (WGS) entry which is preliminary data.</text>
</comment>
<evidence type="ECO:0000313" key="2">
    <source>
        <dbReference type="EMBL" id="MDY3513745.1"/>
    </source>
</evidence>
<dbReference type="Pfam" id="PF00665">
    <property type="entry name" value="rve"/>
    <property type="match status" value="1"/>
</dbReference>
<dbReference type="GO" id="GO:0015074">
    <property type="term" value="P:DNA integration"/>
    <property type="evidence" value="ECO:0007669"/>
    <property type="project" value="InterPro"/>
</dbReference>
<dbReference type="NCBIfam" id="NF033516">
    <property type="entry name" value="transpos_IS3"/>
    <property type="match status" value="1"/>
</dbReference>
<dbReference type="InterPro" id="IPR001584">
    <property type="entry name" value="Integrase_cat-core"/>
</dbReference>
<reference evidence="2" key="1">
    <citation type="submission" date="2023-01" db="EMBL/GenBank/DDBJ databases">
        <title>Genome-based studies on antimicrobial resistance profiles of Riemerella anatipestifer in China, 1994 to 2021.</title>
        <authorList>
            <person name="Yang Z."/>
            <person name="Zhu D."/>
        </authorList>
    </citation>
    <scope>NUCLEOTIDE SEQUENCE</scope>
    <source>
        <strain evidence="2">RCAD1218</strain>
    </source>
</reference>
<dbReference type="PANTHER" id="PTHR46889:SF5">
    <property type="entry name" value="INTEGRASE PROTEIN"/>
    <property type="match status" value="1"/>
</dbReference>
<feature type="domain" description="Integrase catalytic" evidence="1">
    <location>
        <begin position="94"/>
        <end position="257"/>
    </location>
</feature>
<accession>A0AAP6HI71</accession>
<dbReference type="EMBL" id="JAQZHK010000026">
    <property type="protein sequence ID" value="MDY3513745.1"/>
    <property type="molecule type" value="Genomic_DNA"/>
</dbReference>